<dbReference type="Proteomes" id="UP001457282">
    <property type="component" value="Unassembled WGS sequence"/>
</dbReference>
<keyword evidence="5 6" id="KW-0732">Signal</keyword>
<comment type="subcellular location">
    <subcellularLocation>
        <location evidence="1 6">Secreted</location>
    </subcellularLocation>
</comment>
<dbReference type="PANTHER" id="PTHR31232">
    <property type="match status" value="1"/>
</dbReference>
<dbReference type="InterPro" id="IPR010264">
    <property type="entry name" value="Self-incomp_S1"/>
</dbReference>
<proteinExistence type="inferred from homology"/>
<dbReference type="Pfam" id="PF05938">
    <property type="entry name" value="Self-incomp_S1"/>
    <property type="match status" value="1"/>
</dbReference>
<accession>A0AAW1VS73</accession>
<evidence type="ECO:0000313" key="8">
    <source>
        <dbReference type="Proteomes" id="UP001457282"/>
    </source>
</evidence>
<dbReference type="GO" id="GO:0060320">
    <property type="term" value="P:rejection of self pollen"/>
    <property type="evidence" value="ECO:0007669"/>
    <property type="project" value="UniProtKB-KW"/>
</dbReference>
<keyword evidence="3 6" id="KW-0713">Self-incompatibility</keyword>
<keyword evidence="8" id="KW-1185">Reference proteome</keyword>
<evidence type="ECO:0000256" key="1">
    <source>
        <dbReference type="ARBA" id="ARBA00004613"/>
    </source>
</evidence>
<evidence type="ECO:0000256" key="4">
    <source>
        <dbReference type="ARBA" id="ARBA00022525"/>
    </source>
</evidence>
<reference evidence="7 8" key="1">
    <citation type="journal article" date="2023" name="G3 (Bethesda)">
        <title>A chromosome-length genome assembly and annotation of blackberry (Rubus argutus, cv. 'Hillquist').</title>
        <authorList>
            <person name="Bruna T."/>
            <person name="Aryal R."/>
            <person name="Dudchenko O."/>
            <person name="Sargent D.J."/>
            <person name="Mead D."/>
            <person name="Buti M."/>
            <person name="Cavallini A."/>
            <person name="Hytonen T."/>
            <person name="Andres J."/>
            <person name="Pham M."/>
            <person name="Weisz D."/>
            <person name="Mascagni F."/>
            <person name="Usai G."/>
            <person name="Natali L."/>
            <person name="Bassil N."/>
            <person name="Fernandez G.E."/>
            <person name="Lomsadze A."/>
            <person name="Armour M."/>
            <person name="Olukolu B."/>
            <person name="Poorten T."/>
            <person name="Britton C."/>
            <person name="Davik J."/>
            <person name="Ashrafi H."/>
            <person name="Aiden E.L."/>
            <person name="Borodovsky M."/>
            <person name="Worthington M."/>
        </authorList>
    </citation>
    <scope>NUCLEOTIDE SEQUENCE [LARGE SCALE GENOMIC DNA]</scope>
    <source>
        <strain evidence="7">PI 553951</strain>
    </source>
</reference>
<evidence type="ECO:0000256" key="5">
    <source>
        <dbReference type="ARBA" id="ARBA00022729"/>
    </source>
</evidence>
<gene>
    <name evidence="7" type="ORF">M0R45_002510</name>
</gene>
<dbReference type="EMBL" id="JBEDUW010000046">
    <property type="protein sequence ID" value="KAK9907013.1"/>
    <property type="molecule type" value="Genomic_DNA"/>
</dbReference>
<evidence type="ECO:0000256" key="3">
    <source>
        <dbReference type="ARBA" id="ARBA00022471"/>
    </source>
</evidence>
<dbReference type="PANTHER" id="PTHR31232:SF155">
    <property type="entry name" value="PLANT SELF-INCOMPATIBILITY PROTEIN S1 FAMILY"/>
    <property type="match status" value="1"/>
</dbReference>
<evidence type="ECO:0000313" key="7">
    <source>
        <dbReference type="EMBL" id="KAK9907013.1"/>
    </source>
</evidence>
<evidence type="ECO:0000256" key="2">
    <source>
        <dbReference type="ARBA" id="ARBA00005581"/>
    </source>
</evidence>
<evidence type="ECO:0000256" key="6">
    <source>
        <dbReference type="RuleBase" id="RU367044"/>
    </source>
</evidence>
<feature type="chain" id="PRO_5043113997" description="S-protein homolog" evidence="6">
    <location>
        <begin position="27"/>
        <end position="152"/>
    </location>
</feature>
<comment type="similarity">
    <text evidence="2 6">Belongs to the plant self-incompatibility (S1) protein family.</text>
</comment>
<dbReference type="AlphaFoldDB" id="A0AAW1VS73"/>
<keyword evidence="4 6" id="KW-0964">Secreted</keyword>
<name>A0AAW1VS73_RUBAR</name>
<comment type="caution">
    <text evidence="7">The sequence shown here is derived from an EMBL/GenBank/DDBJ whole genome shotgun (WGS) entry which is preliminary data.</text>
</comment>
<feature type="signal peptide" evidence="6">
    <location>
        <begin position="1"/>
        <end position="26"/>
    </location>
</feature>
<sequence length="152" mass="17480">MSQLPNRVLFLALFIALWWAPAKVTSTEPTMRSGQEINPWRWKTHVVINNGLGEGLNLTAHCKSKDHDLGTQVIADGGNYEWSFTVNFIKTTLYFCGFNWQDGGGVFDMYRADRDFIRCMQCRWVAQKDGVHGFPQDSDVNDLLYKWEKSPN</sequence>
<organism evidence="7 8">
    <name type="scientific">Rubus argutus</name>
    <name type="common">Southern blackberry</name>
    <dbReference type="NCBI Taxonomy" id="59490"/>
    <lineage>
        <taxon>Eukaryota</taxon>
        <taxon>Viridiplantae</taxon>
        <taxon>Streptophyta</taxon>
        <taxon>Embryophyta</taxon>
        <taxon>Tracheophyta</taxon>
        <taxon>Spermatophyta</taxon>
        <taxon>Magnoliopsida</taxon>
        <taxon>eudicotyledons</taxon>
        <taxon>Gunneridae</taxon>
        <taxon>Pentapetalae</taxon>
        <taxon>rosids</taxon>
        <taxon>fabids</taxon>
        <taxon>Rosales</taxon>
        <taxon>Rosaceae</taxon>
        <taxon>Rosoideae</taxon>
        <taxon>Rosoideae incertae sedis</taxon>
        <taxon>Rubus</taxon>
    </lineage>
</organism>
<dbReference type="GO" id="GO:0005576">
    <property type="term" value="C:extracellular region"/>
    <property type="evidence" value="ECO:0007669"/>
    <property type="project" value="UniProtKB-SubCell"/>
</dbReference>
<protein>
    <recommendedName>
        <fullName evidence="6">S-protein homolog</fullName>
    </recommendedName>
</protein>